<protein>
    <submittedName>
        <fullName evidence="2">Uncharacterized protein</fullName>
    </submittedName>
</protein>
<evidence type="ECO:0000313" key="2">
    <source>
        <dbReference type="EnsemblPlants" id="ORUFI01G37950.2"/>
    </source>
</evidence>
<reference evidence="2" key="2">
    <citation type="submission" date="2015-06" db="UniProtKB">
        <authorList>
            <consortium name="EnsemblPlants"/>
        </authorList>
    </citation>
    <scope>IDENTIFICATION</scope>
</reference>
<feature type="region of interest" description="Disordered" evidence="1">
    <location>
        <begin position="86"/>
        <end position="109"/>
    </location>
</feature>
<feature type="compositionally biased region" description="Low complexity" evidence="1">
    <location>
        <begin position="86"/>
        <end position="98"/>
    </location>
</feature>
<dbReference type="EnsemblPlants" id="ORUFI01G37950.2">
    <property type="protein sequence ID" value="ORUFI01G37950.2"/>
    <property type="gene ID" value="ORUFI01G37950"/>
</dbReference>
<organism evidence="2 3">
    <name type="scientific">Oryza rufipogon</name>
    <name type="common">Brownbeard rice</name>
    <name type="synonym">Asian wild rice</name>
    <dbReference type="NCBI Taxonomy" id="4529"/>
    <lineage>
        <taxon>Eukaryota</taxon>
        <taxon>Viridiplantae</taxon>
        <taxon>Streptophyta</taxon>
        <taxon>Embryophyta</taxon>
        <taxon>Tracheophyta</taxon>
        <taxon>Spermatophyta</taxon>
        <taxon>Magnoliopsida</taxon>
        <taxon>Liliopsida</taxon>
        <taxon>Poales</taxon>
        <taxon>Poaceae</taxon>
        <taxon>BOP clade</taxon>
        <taxon>Oryzoideae</taxon>
        <taxon>Oryzeae</taxon>
        <taxon>Oryzinae</taxon>
        <taxon>Oryza</taxon>
    </lineage>
</organism>
<evidence type="ECO:0000256" key="1">
    <source>
        <dbReference type="SAM" id="MobiDB-lite"/>
    </source>
</evidence>
<sequence>MKGVPDPKFTRHTYMNSSGATVSTSFQIVSDESCFVKFTVVQKLTPMWSPNRNKEPFSDDLSPSICVVVLYVRGLPGVQCRAAAAASSCRGGDGESASSGGGRNGRPRRGREHAAAAACVSHIDHPFWIFGCFSRY</sequence>
<dbReference type="Proteomes" id="UP000008022">
    <property type="component" value="Unassembled WGS sequence"/>
</dbReference>
<keyword evidence="3" id="KW-1185">Reference proteome</keyword>
<evidence type="ECO:0000313" key="3">
    <source>
        <dbReference type="Proteomes" id="UP000008022"/>
    </source>
</evidence>
<dbReference type="AlphaFoldDB" id="A0A0E0N3X0"/>
<dbReference type="Gramene" id="ORUFI01G37950.2">
    <property type="protein sequence ID" value="ORUFI01G37950.2"/>
    <property type="gene ID" value="ORUFI01G37950"/>
</dbReference>
<reference evidence="3" key="1">
    <citation type="submission" date="2013-06" db="EMBL/GenBank/DDBJ databases">
        <authorList>
            <person name="Zhao Q."/>
        </authorList>
    </citation>
    <scope>NUCLEOTIDE SEQUENCE</scope>
    <source>
        <strain evidence="3">cv. W1943</strain>
    </source>
</reference>
<accession>A0A0E0N3X0</accession>
<dbReference type="HOGENOM" id="CLU_1878806_0_0_1"/>
<proteinExistence type="predicted"/>
<name>A0A0E0N3X0_ORYRU</name>